<organism evidence="8 9">
    <name type="scientific">Moesziomyces aphidis</name>
    <name type="common">Pseudozyma aphidis</name>
    <dbReference type="NCBI Taxonomy" id="84754"/>
    <lineage>
        <taxon>Eukaryota</taxon>
        <taxon>Fungi</taxon>
        <taxon>Dikarya</taxon>
        <taxon>Basidiomycota</taxon>
        <taxon>Ustilaginomycotina</taxon>
        <taxon>Ustilaginomycetes</taxon>
        <taxon>Ustilaginales</taxon>
        <taxon>Ustilaginaceae</taxon>
        <taxon>Moesziomyces</taxon>
    </lineage>
</organism>
<sequence>MPSSLQKRAGNRALRTNPPNANIHLGRWGSDWGYVVFCVMAASLIGLLIWSTKLARNRRTFHYLFIPVLAISSVAWYSMASDLGATPVTVQFRHNSPLGPGSRYPTRQIWFARYIDWTLTTSLLLLSLLLITALPLSVIFITLFFNVLMIVCGLLGALTPTRYKWAYFVSAMPNIIAVPKIIALTLVSSATSARCLHALHSATFCITSLHRVYARLDGSEGFGRAYLTGASLLAVIWPMYAICWGLSEGGNVIGVSEEFIFYGLLDIVSKPLFVFLLLGMLRDCDYGALRLRSGKITESRIEERDRDHAPETRQPEQAKAFEGPTQPGAESGLAPADNQYPASQHRPLSHTSTRPEPTGYLIDQNFPFEEPEDKDIVYIGSNVNLPISLVTFSINDTRTDEEVAADKEYLLRHNDMTYTKIVSDAQILEDFYVKAINLLVHAYDHADFDKLKEICRYLKHRQFDYWPAQGLTFTKISETLAVKLAEAFA</sequence>
<dbReference type="InterPro" id="IPR043476">
    <property type="entry name" value="Yro2-like_7TM"/>
</dbReference>
<feature type="transmembrane region" description="Helical" evidence="7">
    <location>
        <begin position="111"/>
        <end position="131"/>
    </location>
</feature>
<keyword evidence="4 7" id="KW-1133">Transmembrane helix</keyword>
<dbReference type="CDD" id="cd15239">
    <property type="entry name" value="7tm_YRO2_fungal-like"/>
    <property type="match status" value="1"/>
</dbReference>
<feature type="transmembrane region" description="Helical" evidence="7">
    <location>
        <begin position="259"/>
        <end position="281"/>
    </location>
</feature>
<dbReference type="InterPro" id="IPR001425">
    <property type="entry name" value="Arc/bac/fun_rhodopsins"/>
</dbReference>
<protein>
    <submittedName>
        <fullName evidence="8">Uncharacterized protein</fullName>
    </submittedName>
</protein>
<evidence type="ECO:0000256" key="6">
    <source>
        <dbReference type="SAM" id="MobiDB-lite"/>
    </source>
</evidence>
<dbReference type="GO" id="GO:0005886">
    <property type="term" value="C:plasma membrane"/>
    <property type="evidence" value="ECO:0007669"/>
    <property type="project" value="TreeGrafter"/>
</dbReference>
<evidence type="ECO:0000256" key="7">
    <source>
        <dbReference type="SAM" id="Phobius"/>
    </source>
</evidence>
<comment type="caution">
    <text evidence="8">The sequence shown here is derived from an EMBL/GenBank/DDBJ whole genome shotgun (WGS) entry which is preliminary data.</text>
</comment>
<feature type="compositionally biased region" description="Basic and acidic residues" evidence="6">
    <location>
        <begin position="300"/>
        <end position="316"/>
    </location>
</feature>
<keyword evidence="9" id="KW-1185">Reference proteome</keyword>
<feature type="transmembrane region" description="Helical" evidence="7">
    <location>
        <begin position="32"/>
        <end position="50"/>
    </location>
</feature>
<feature type="region of interest" description="Disordered" evidence="6">
    <location>
        <begin position="300"/>
        <end position="365"/>
    </location>
</feature>
<evidence type="ECO:0000313" key="9">
    <source>
        <dbReference type="Proteomes" id="UP000019462"/>
    </source>
</evidence>
<dbReference type="HOGENOM" id="CLU_557908_0_0_1"/>
<feature type="transmembrane region" description="Helical" evidence="7">
    <location>
        <begin position="225"/>
        <end position="247"/>
    </location>
</feature>
<comment type="subcellular location">
    <subcellularLocation>
        <location evidence="1">Membrane</location>
        <topology evidence="1">Multi-pass membrane protein</topology>
    </subcellularLocation>
</comment>
<dbReference type="PANTHER" id="PTHR28286">
    <property type="match status" value="1"/>
</dbReference>
<feature type="transmembrane region" description="Helical" evidence="7">
    <location>
        <begin position="138"/>
        <end position="159"/>
    </location>
</feature>
<dbReference type="GO" id="GO:0005783">
    <property type="term" value="C:endoplasmic reticulum"/>
    <property type="evidence" value="ECO:0007669"/>
    <property type="project" value="TreeGrafter"/>
</dbReference>
<reference evidence="8 9" key="1">
    <citation type="journal article" date="2014" name="Genome Announc.">
        <title>Genome sequence of the basidiomycetous fungus Pseudozyma aphidis DSM70725, an efficient producer of biosurfactant mannosylerythritol lipids.</title>
        <authorList>
            <person name="Lorenz S."/>
            <person name="Guenther M."/>
            <person name="Grumaz C."/>
            <person name="Rupp S."/>
            <person name="Zibek S."/>
            <person name="Sohn K."/>
        </authorList>
    </citation>
    <scope>NUCLEOTIDE SEQUENCE [LARGE SCALE GENOMIC DNA]</scope>
    <source>
        <strain evidence="9">ATCC 32657 / CBS 517.83 / DSM 70725 / JCM 10318 / NBRC 10182 / NRRL Y-7954 / St-0401</strain>
    </source>
</reference>
<dbReference type="AlphaFoldDB" id="W3VSK1"/>
<proteinExistence type="inferred from homology"/>
<dbReference type="OrthoDB" id="536545at2759"/>
<dbReference type="PRINTS" id="PR00251">
    <property type="entry name" value="BACTRLOPSIN"/>
</dbReference>
<dbReference type="Pfam" id="PF01036">
    <property type="entry name" value="Bac_rhodopsin"/>
    <property type="match status" value="1"/>
</dbReference>
<accession>W3VSK1</accession>
<evidence type="ECO:0000256" key="4">
    <source>
        <dbReference type="ARBA" id="ARBA00022989"/>
    </source>
</evidence>
<feature type="transmembrane region" description="Helical" evidence="7">
    <location>
        <begin position="165"/>
        <end position="187"/>
    </location>
</feature>
<evidence type="ECO:0000256" key="5">
    <source>
        <dbReference type="ARBA" id="ARBA00023136"/>
    </source>
</evidence>
<dbReference type="EMBL" id="AWNI01000005">
    <property type="protein sequence ID" value="ETS64613.1"/>
    <property type="molecule type" value="Genomic_DNA"/>
</dbReference>
<dbReference type="SMART" id="SM01021">
    <property type="entry name" value="Bac_rhodopsin"/>
    <property type="match status" value="1"/>
</dbReference>
<keyword evidence="3 7" id="KW-0812">Transmembrane</keyword>
<dbReference type="Gene3D" id="1.20.1070.10">
    <property type="entry name" value="Rhodopsin 7-helix transmembrane proteins"/>
    <property type="match status" value="1"/>
</dbReference>
<dbReference type="Proteomes" id="UP000019462">
    <property type="component" value="Unassembled WGS sequence"/>
</dbReference>
<dbReference type="SUPFAM" id="SSF81321">
    <property type="entry name" value="Family A G protein-coupled receptor-like"/>
    <property type="match status" value="1"/>
</dbReference>
<keyword evidence="5 7" id="KW-0472">Membrane</keyword>
<evidence type="ECO:0000256" key="1">
    <source>
        <dbReference type="ARBA" id="ARBA00004141"/>
    </source>
</evidence>
<comment type="similarity">
    <text evidence="2">Belongs to the archaeal/bacterial/fungal opsin family.</text>
</comment>
<feature type="transmembrane region" description="Helical" evidence="7">
    <location>
        <begin position="62"/>
        <end position="79"/>
    </location>
</feature>
<name>W3VSK1_MOEAP</name>
<gene>
    <name evidence="8" type="ORF">PaG_01083</name>
</gene>
<evidence type="ECO:0000313" key="8">
    <source>
        <dbReference type="EMBL" id="ETS64613.1"/>
    </source>
</evidence>
<evidence type="ECO:0000256" key="2">
    <source>
        <dbReference type="ARBA" id="ARBA00008130"/>
    </source>
</evidence>
<evidence type="ECO:0000256" key="3">
    <source>
        <dbReference type="ARBA" id="ARBA00022692"/>
    </source>
</evidence>
<dbReference type="PANTHER" id="PTHR28286:SF1">
    <property type="entry name" value="30 KDA HEAT SHOCK PROTEIN-RELATED"/>
    <property type="match status" value="1"/>
</dbReference>